<accession>A0A6A1WS85</accession>
<keyword evidence="2" id="KW-0812">Transmembrane</keyword>
<dbReference type="InterPro" id="IPR020966">
    <property type="entry name" value="ALMT"/>
</dbReference>
<evidence type="ECO:0000313" key="7">
    <source>
        <dbReference type="Proteomes" id="UP000516437"/>
    </source>
</evidence>
<sequence>METMPDLLEIIPLVTSASLLIEIATRVNGIVDAVEELADLAEFETASNEKSTKNELSNHFLPDQQKDNETTKDFQPV</sequence>
<evidence type="ECO:0000256" key="2">
    <source>
        <dbReference type="ARBA" id="ARBA00022692"/>
    </source>
</evidence>
<feature type="compositionally biased region" description="Polar residues" evidence="5">
    <location>
        <begin position="45"/>
        <end position="57"/>
    </location>
</feature>
<name>A0A6A1WS85_9ROSI</name>
<keyword evidence="7" id="KW-1185">Reference proteome</keyword>
<dbReference type="AlphaFoldDB" id="A0A6A1WS85"/>
<dbReference type="OrthoDB" id="68611at2759"/>
<dbReference type="GO" id="GO:0015743">
    <property type="term" value="P:malate transport"/>
    <property type="evidence" value="ECO:0007669"/>
    <property type="project" value="InterPro"/>
</dbReference>
<proteinExistence type="predicted"/>
<evidence type="ECO:0000256" key="5">
    <source>
        <dbReference type="SAM" id="MobiDB-lite"/>
    </source>
</evidence>
<dbReference type="Proteomes" id="UP000516437">
    <property type="component" value="Unassembled WGS sequence"/>
</dbReference>
<dbReference type="GO" id="GO:0016020">
    <property type="term" value="C:membrane"/>
    <property type="evidence" value="ECO:0007669"/>
    <property type="project" value="UniProtKB-SubCell"/>
</dbReference>
<feature type="region of interest" description="Disordered" evidence="5">
    <location>
        <begin position="44"/>
        <end position="77"/>
    </location>
</feature>
<evidence type="ECO:0000256" key="4">
    <source>
        <dbReference type="ARBA" id="ARBA00023136"/>
    </source>
</evidence>
<evidence type="ECO:0000256" key="3">
    <source>
        <dbReference type="ARBA" id="ARBA00022989"/>
    </source>
</evidence>
<protein>
    <submittedName>
        <fullName evidence="6">Uncharacterized protein</fullName>
    </submittedName>
</protein>
<dbReference type="Pfam" id="PF11744">
    <property type="entry name" value="ALMT"/>
    <property type="match status" value="1"/>
</dbReference>
<comment type="caution">
    <text evidence="6">The sequence shown here is derived from an EMBL/GenBank/DDBJ whole genome shotgun (WGS) entry which is preliminary data.</text>
</comment>
<reference evidence="6 7" key="1">
    <citation type="journal article" date="2019" name="Plant Biotechnol. J.">
        <title>The red bayberry genome and genetic basis of sex determination.</title>
        <authorList>
            <person name="Jia H.M."/>
            <person name="Jia H.J."/>
            <person name="Cai Q.L."/>
            <person name="Wang Y."/>
            <person name="Zhao H.B."/>
            <person name="Yang W.F."/>
            <person name="Wang G.Y."/>
            <person name="Li Y.H."/>
            <person name="Zhan D.L."/>
            <person name="Shen Y.T."/>
            <person name="Niu Q.F."/>
            <person name="Chang L."/>
            <person name="Qiu J."/>
            <person name="Zhao L."/>
            <person name="Xie H.B."/>
            <person name="Fu W.Y."/>
            <person name="Jin J."/>
            <person name="Li X.W."/>
            <person name="Jiao Y."/>
            <person name="Zhou C.C."/>
            <person name="Tu T."/>
            <person name="Chai C.Y."/>
            <person name="Gao J.L."/>
            <person name="Fan L.J."/>
            <person name="van de Weg E."/>
            <person name="Wang J.Y."/>
            <person name="Gao Z.S."/>
        </authorList>
    </citation>
    <scope>NUCLEOTIDE SEQUENCE [LARGE SCALE GENOMIC DNA]</scope>
    <source>
        <tissue evidence="6">Leaves</tissue>
    </source>
</reference>
<comment type="subcellular location">
    <subcellularLocation>
        <location evidence="1">Membrane</location>
        <topology evidence="1">Multi-pass membrane protein</topology>
    </subcellularLocation>
</comment>
<keyword evidence="4" id="KW-0472">Membrane</keyword>
<evidence type="ECO:0000313" key="6">
    <source>
        <dbReference type="EMBL" id="KAB1228044.1"/>
    </source>
</evidence>
<gene>
    <name evidence="6" type="ORF">CJ030_MR4G024724</name>
</gene>
<evidence type="ECO:0000256" key="1">
    <source>
        <dbReference type="ARBA" id="ARBA00004141"/>
    </source>
</evidence>
<organism evidence="6 7">
    <name type="scientific">Morella rubra</name>
    <name type="common">Chinese bayberry</name>
    <dbReference type="NCBI Taxonomy" id="262757"/>
    <lineage>
        <taxon>Eukaryota</taxon>
        <taxon>Viridiplantae</taxon>
        <taxon>Streptophyta</taxon>
        <taxon>Embryophyta</taxon>
        <taxon>Tracheophyta</taxon>
        <taxon>Spermatophyta</taxon>
        <taxon>Magnoliopsida</taxon>
        <taxon>eudicotyledons</taxon>
        <taxon>Gunneridae</taxon>
        <taxon>Pentapetalae</taxon>
        <taxon>rosids</taxon>
        <taxon>fabids</taxon>
        <taxon>Fagales</taxon>
        <taxon>Myricaceae</taxon>
        <taxon>Morella</taxon>
    </lineage>
</organism>
<dbReference type="EMBL" id="RXIC02000013">
    <property type="protein sequence ID" value="KAB1228044.1"/>
    <property type="molecule type" value="Genomic_DNA"/>
</dbReference>
<keyword evidence="3" id="KW-1133">Transmembrane helix</keyword>
<feature type="compositionally biased region" description="Basic and acidic residues" evidence="5">
    <location>
        <begin position="64"/>
        <end position="77"/>
    </location>
</feature>